<protein>
    <submittedName>
        <fullName evidence="1">Uncharacterized protein</fullName>
    </submittedName>
</protein>
<gene>
    <name evidence="1" type="ORF">F2P56_022156</name>
</gene>
<dbReference type="PANTHER" id="PTHR36067">
    <property type="entry name" value="EXPRESSED PROTEIN"/>
    <property type="match status" value="1"/>
</dbReference>
<organism evidence="1 2">
    <name type="scientific">Juglans regia</name>
    <name type="common">English walnut</name>
    <dbReference type="NCBI Taxonomy" id="51240"/>
    <lineage>
        <taxon>Eukaryota</taxon>
        <taxon>Viridiplantae</taxon>
        <taxon>Streptophyta</taxon>
        <taxon>Embryophyta</taxon>
        <taxon>Tracheophyta</taxon>
        <taxon>Spermatophyta</taxon>
        <taxon>Magnoliopsida</taxon>
        <taxon>eudicotyledons</taxon>
        <taxon>Gunneridae</taxon>
        <taxon>Pentapetalae</taxon>
        <taxon>rosids</taxon>
        <taxon>fabids</taxon>
        <taxon>Fagales</taxon>
        <taxon>Juglandaceae</taxon>
        <taxon>Juglans</taxon>
    </lineage>
</organism>
<proteinExistence type="predicted"/>
<accession>A0A833XA06</accession>
<comment type="caution">
    <text evidence="1">The sequence shown here is derived from an EMBL/GenBank/DDBJ whole genome shotgun (WGS) entry which is preliminary data.</text>
</comment>
<sequence length="125" mass="13797">SKNCHASTSYSPALSFKFFRPFISLSIKFFKKQSTLEESFSKSEREMADIAILVAEEYERRVRDAGKVAGGGEAGFGVDLVSSASALAQRLQVKIGSEKIELVKYWVREPRSQISMAATTGFFSA</sequence>
<evidence type="ECO:0000313" key="2">
    <source>
        <dbReference type="Proteomes" id="UP000619265"/>
    </source>
</evidence>
<dbReference type="EMBL" id="LIHL02000010">
    <property type="protein sequence ID" value="KAF5458095.1"/>
    <property type="molecule type" value="Genomic_DNA"/>
</dbReference>
<reference evidence="1" key="2">
    <citation type="submission" date="2020-03" db="EMBL/GenBank/DDBJ databases">
        <title>Walnut 2.0.</title>
        <authorList>
            <person name="Marrano A."/>
            <person name="Britton M."/>
            <person name="Zimin A.V."/>
            <person name="Zaini P.A."/>
            <person name="Workman R."/>
            <person name="Puiu D."/>
            <person name="Bianco L."/>
            <person name="Allen B.J."/>
            <person name="Troggio M."/>
            <person name="Leslie C.A."/>
            <person name="Timp W."/>
            <person name="Dendekar A."/>
            <person name="Salzberg S.L."/>
            <person name="Neale D.B."/>
        </authorList>
    </citation>
    <scope>NUCLEOTIDE SEQUENCE</scope>
    <source>
        <tissue evidence="1">Leaves</tissue>
    </source>
</reference>
<evidence type="ECO:0000313" key="1">
    <source>
        <dbReference type="EMBL" id="KAF5458095.1"/>
    </source>
</evidence>
<dbReference type="Gramene" id="Jr10_11580_p1">
    <property type="protein sequence ID" value="cds.Jr10_11580_p1"/>
    <property type="gene ID" value="Jr10_11580"/>
</dbReference>
<dbReference type="Proteomes" id="UP000619265">
    <property type="component" value="Unassembled WGS sequence"/>
</dbReference>
<name>A0A833XA06_JUGRE</name>
<feature type="non-terminal residue" evidence="1">
    <location>
        <position position="1"/>
    </location>
</feature>
<reference evidence="1" key="1">
    <citation type="submission" date="2015-10" db="EMBL/GenBank/DDBJ databases">
        <authorList>
            <person name="Martinez-Garcia P.J."/>
            <person name="Crepeau M.W."/>
            <person name="Puiu D."/>
            <person name="Gonzalez-Ibeas D."/>
            <person name="Whalen J."/>
            <person name="Stevens K."/>
            <person name="Paul R."/>
            <person name="Butterfield T."/>
            <person name="Britton M."/>
            <person name="Reagan R."/>
            <person name="Chakraborty S."/>
            <person name="Walawage S.L."/>
            <person name="Vasquez-Gross H.A."/>
            <person name="Cardeno C."/>
            <person name="Famula R."/>
            <person name="Pratt K."/>
            <person name="Kuruganti S."/>
            <person name="Aradhya M.K."/>
            <person name="Leslie C.A."/>
            <person name="Dandekar A.M."/>
            <person name="Salzberg S.L."/>
            <person name="Wegrzyn J.L."/>
            <person name="Langley C.H."/>
            <person name="Neale D.B."/>
        </authorList>
    </citation>
    <scope>NUCLEOTIDE SEQUENCE</scope>
    <source>
        <tissue evidence="1">Leaves</tissue>
    </source>
</reference>
<dbReference type="PANTHER" id="PTHR36067:SF1">
    <property type="entry name" value="EXPRESSED PROTEIN"/>
    <property type="match status" value="1"/>
</dbReference>
<dbReference type="AlphaFoldDB" id="A0A833XA06"/>